<keyword evidence="1" id="KW-0347">Helicase</keyword>
<feature type="domain" description="DNA helicase Pif1-like DEAD-box helicase" evidence="3">
    <location>
        <begin position="1156"/>
        <end position="1373"/>
    </location>
</feature>
<dbReference type="Pfam" id="PF21530">
    <property type="entry name" value="Pif1_2B_dom"/>
    <property type="match status" value="1"/>
</dbReference>
<dbReference type="GO" id="GO:0016787">
    <property type="term" value="F:hydrolase activity"/>
    <property type="evidence" value="ECO:0007669"/>
    <property type="project" value="UniProtKB-KW"/>
</dbReference>
<dbReference type="GO" id="GO:0005524">
    <property type="term" value="F:ATP binding"/>
    <property type="evidence" value="ECO:0007669"/>
    <property type="project" value="UniProtKB-KW"/>
</dbReference>
<dbReference type="PANTHER" id="PTHR10492:SF57">
    <property type="entry name" value="ATP-DEPENDENT DNA HELICASE"/>
    <property type="match status" value="1"/>
</dbReference>
<feature type="compositionally biased region" description="Polar residues" evidence="2">
    <location>
        <begin position="237"/>
        <end position="250"/>
    </location>
</feature>
<evidence type="ECO:0000256" key="2">
    <source>
        <dbReference type="SAM" id="MobiDB-lite"/>
    </source>
</evidence>
<feature type="domain" description="Helitron helicase-like" evidence="4">
    <location>
        <begin position="530"/>
        <end position="710"/>
    </location>
</feature>
<dbReference type="InterPro" id="IPR027417">
    <property type="entry name" value="P-loop_NTPase"/>
</dbReference>
<evidence type="ECO:0000313" key="6">
    <source>
        <dbReference type="EMBL" id="WOG86776.1"/>
    </source>
</evidence>
<feature type="compositionally biased region" description="Polar residues" evidence="2">
    <location>
        <begin position="286"/>
        <end position="305"/>
    </location>
</feature>
<dbReference type="KEGG" id="dcr:108207279"/>
<evidence type="ECO:0000259" key="3">
    <source>
        <dbReference type="Pfam" id="PF05970"/>
    </source>
</evidence>
<evidence type="ECO:0000259" key="5">
    <source>
        <dbReference type="Pfam" id="PF21530"/>
    </source>
</evidence>
<feature type="region of interest" description="Disordered" evidence="2">
    <location>
        <begin position="232"/>
        <end position="306"/>
    </location>
</feature>
<keyword evidence="1" id="KW-0233">DNA recombination</keyword>
<dbReference type="InterPro" id="IPR025476">
    <property type="entry name" value="Helitron_helicase-like"/>
</dbReference>
<name>A0AAF1ANM8_DAUCS</name>
<organism evidence="6 7">
    <name type="scientific">Daucus carota subsp. sativus</name>
    <name type="common">Carrot</name>
    <dbReference type="NCBI Taxonomy" id="79200"/>
    <lineage>
        <taxon>Eukaryota</taxon>
        <taxon>Viridiplantae</taxon>
        <taxon>Streptophyta</taxon>
        <taxon>Embryophyta</taxon>
        <taxon>Tracheophyta</taxon>
        <taxon>Spermatophyta</taxon>
        <taxon>Magnoliopsida</taxon>
        <taxon>eudicotyledons</taxon>
        <taxon>Gunneridae</taxon>
        <taxon>Pentapetalae</taxon>
        <taxon>asterids</taxon>
        <taxon>campanulids</taxon>
        <taxon>Apiales</taxon>
        <taxon>Apiaceae</taxon>
        <taxon>Apioideae</taxon>
        <taxon>Scandiceae</taxon>
        <taxon>Daucinae</taxon>
        <taxon>Daucus</taxon>
        <taxon>Daucus sect. Daucus</taxon>
    </lineage>
</organism>
<dbReference type="GO" id="GO:0006310">
    <property type="term" value="P:DNA recombination"/>
    <property type="evidence" value="ECO:0007669"/>
    <property type="project" value="UniProtKB-KW"/>
</dbReference>
<proteinExistence type="inferred from homology"/>
<keyword evidence="1" id="KW-0378">Hydrolase</keyword>
<keyword evidence="1" id="KW-0067">ATP-binding</keyword>
<dbReference type="Proteomes" id="UP000077755">
    <property type="component" value="Chromosome 2"/>
</dbReference>
<dbReference type="Pfam" id="PF05970">
    <property type="entry name" value="PIF1"/>
    <property type="match status" value="1"/>
</dbReference>
<dbReference type="GO" id="GO:0000723">
    <property type="term" value="P:telomere maintenance"/>
    <property type="evidence" value="ECO:0007669"/>
    <property type="project" value="InterPro"/>
</dbReference>
<evidence type="ECO:0000313" key="7">
    <source>
        <dbReference type="Proteomes" id="UP000077755"/>
    </source>
</evidence>
<dbReference type="SUPFAM" id="SSF52540">
    <property type="entry name" value="P-loop containing nucleoside triphosphate hydrolases"/>
    <property type="match status" value="2"/>
</dbReference>
<comment type="catalytic activity">
    <reaction evidence="1">
        <text>ATP + H2O = ADP + phosphate + H(+)</text>
        <dbReference type="Rhea" id="RHEA:13065"/>
        <dbReference type="ChEBI" id="CHEBI:15377"/>
        <dbReference type="ChEBI" id="CHEBI:15378"/>
        <dbReference type="ChEBI" id="CHEBI:30616"/>
        <dbReference type="ChEBI" id="CHEBI:43474"/>
        <dbReference type="ChEBI" id="CHEBI:456216"/>
        <dbReference type="EC" id="5.6.2.3"/>
    </reaction>
</comment>
<protein>
    <recommendedName>
        <fullName evidence="1">ATP-dependent DNA helicase</fullName>
        <ecNumber evidence="1">5.6.2.3</ecNumber>
    </recommendedName>
</protein>
<dbReference type="EC" id="5.6.2.3" evidence="1"/>
<comment type="similarity">
    <text evidence="1">Belongs to the helicase family.</text>
</comment>
<dbReference type="CDD" id="cd18809">
    <property type="entry name" value="SF1_C_RecD"/>
    <property type="match status" value="1"/>
</dbReference>
<sequence length="1644" mass="187708">MAMFLKTTNLENLDRIYNGPHKPTKLSIAVGEKQQKMIPKEKIDYTHEDINFISKDAKKKKRHGGKSMLITLKAEEKAPKEVVVKKNHFERNALLTKFDSESSSSNNDSNSNNLSYYDEDHTNSEMMRLAALMANSFKKMAYKNFKKGKKFSRRNLNSDMKSFIKVEEKDDIYDKVDNFKINCYNYGEKLSYDHLKLDNFTSFVSDIGSSTRIARLRSGFGKELRENRNEINKENGESSNKGSHGASSYQHVHHASHDKGVSKSTPSSCVTNTGSSRINLNRGGLNVNTGRSTPLSCVTNTGSSRINHREAGNRENIVQDDDLIYDGGKVDHSINNGRSPYIYRLNGQNHHVFGSLIPNNGGDPKFCQLYIYDTEHEVENRMRWVNMDNGDTVDEEIVCGLLNMLDSTNELVPYFRMARDRFKDDPVQDHKIVMKVCRAVTGRENFIGPSNEVWEIMVGDLEDTCGLRDIIIESFADGLERILDIHPKLMALQYPLLFPNGEDGYHDDIPYERTKNNAGKKRKRVTMKEFYSYKIQVRPSEGSTARLGGRLFQQYIVDSFSAIEQARLWWYRTHQTTLRSDLYSNMKKSLRSGEESTTNVGKGFILPASFLGSKRYMQQSFQDALSVCRYIGHPDIFLTMTTNPLWDEIVQMMKNMPGCNTVDSPDIIARVFKLKLDQIVEDIKMKSYFGTCIGIVEFQKRGLPHVHILIWLDGDSKKKLNANVDAFVSAKILDPETDRIGYNAVARHMMHGPCGLENPKSPCMKNMKCTKHFPKQYSSQTIFDQSGFPVYKRRNTGITVKKGKSLLDNQYVVPYNRDLLVKYQCHMNVEICCHARSLKYLFKYCLKGHDRATVEISKKNSNVDVDENLLKDEIQAYFDDRYICGAEAAYRIFGFDIHYRSISVLRDELQKVVNREKFKRSQLEAFFQLNIDDRNARKYTYDEIPCYYVWNALDCVWTVRKKGNQIGRLLHCHHTSGEIWYLRLLLTKVRGPTSFDNLKTVGGWICKTFKEACQKYGFLDDDNEWDELMTECSKCGFPGQIRELFVHIIVNCQVSDIRALWNKHWKEMSHDILMQQTRQNQPADTILSGKQLQFKVLAEVDKLLRSSGKSLKQYGQMPQPSSSYLQAGTDNLINDETSYDVKVMEDEFNKLYPNCNAEQLEVYNAVMNSVQNGEGGLFFVYGSGGCGKTYVWKTLIYKLRSLGKIVPPVASSGIAATLMPGGRTAHSRFKIPIVLDEDSSCSIAHNSYIAELIKQTSLIIWDEAPMQHRYAFECLDCSLRDIMKSVSKERGQMPFGGKTVLLGGDFRQILPVITCGDRADIVSACITRSRLWHAAKIYILKQNMRLNQGQSEEEIEILRVFAEWVLKIGDGKVGPPHGDLSNYEEDDISILSDFCDTELQNSVENMIKWTYPQFTENYQNPQYLSERAILTPTNQTVGHLNSAIMDTIPGEEFTYYSIDKAEEFCGTATDLDFAFPPEYLHSFNIHGLPPHELKLKVGVAVMLMRNLNQTLGLCNGTRMMVTKCLKHCVQCEVICGAFAGTRHFIPRMELCPSESKLPFKLLRKQMPLQICYSMTINKAQGQSLQRVGLFLPKSVFTHGQLYVALSRVTSPRGLKLFIDASNGQSTDVTKNIVYREVFYNLPVT</sequence>
<feature type="domain" description="DNA helicase Pif1-like 2B" evidence="5">
    <location>
        <begin position="1478"/>
        <end position="1523"/>
    </location>
</feature>
<evidence type="ECO:0000259" key="4">
    <source>
        <dbReference type="Pfam" id="PF14214"/>
    </source>
</evidence>
<dbReference type="GO" id="GO:0006281">
    <property type="term" value="P:DNA repair"/>
    <property type="evidence" value="ECO:0007669"/>
    <property type="project" value="UniProtKB-KW"/>
</dbReference>
<dbReference type="Gene3D" id="3.40.50.300">
    <property type="entry name" value="P-loop containing nucleotide triphosphate hydrolases"/>
    <property type="match status" value="1"/>
</dbReference>
<dbReference type="InterPro" id="IPR049163">
    <property type="entry name" value="Pif1-like_2B_dom"/>
</dbReference>
<keyword evidence="1" id="KW-0234">DNA repair</keyword>
<evidence type="ECO:0000256" key="1">
    <source>
        <dbReference type="RuleBase" id="RU363044"/>
    </source>
</evidence>
<accession>A0AAF1ANM8</accession>
<dbReference type="InterPro" id="IPR010285">
    <property type="entry name" value="DNA_helicase_pif1-like_DEAD"/>
</dbReference>
<keyword evidence="1" id="KW-0547">Nucleotide-binding</keyword>
<gene>
    <name evidence="6" type="ORF">DCAR_0205994</name>
</gene>
<dbReference type="GO" id="GO:0043139">
    <property type="term" value="F:5'-3' DNA helicase activity"/>
    <property type="evidence" value="ECO:0007669"/>
    <property type="project" value="UniProtKB-EC"/>
</dbReference>
<reference evidence="6" key="2">
    <citation type="submission" date="2022-03" db="EMBL/GenBank/DDBJ databases">
        <title>Draft title - Genomic analysis of global carrot germplasm unveils the trajectory of domestication and the origin of high carotenoid orange carrot.</title>
        <authorList>
            <person name="Iorizzo M."/>
            <person name="Ellison S."/>
            <person name="Senalik D."/>
            <person name="Macko-Podgorni A."/>
            <person name="Grzebelus D."/>
            <person name="Bostan H."/>
            <person name="Rolling W."/>
            <person name="Curaba J."/>
            <person name="Simon P."/>
        </authorList>
    </citation>
    <scope>NUCLEOTIDE SEQUENCE</scope>
    <source>
        <tissue evidence="6">Leaf</tissue>
    </source>
</reference>
<keyword evidence="7" id="KW-1185">Reference proteome</keyword>
<feature type="compositionally biased region" description="Polar residues" evidence="2">
    <location>
        <begin position="262"/>
        <end position="279"/>
    </location>
</feature>
<dbReference type="EMBL" id="CP093344">
    <property type="protein sequence ID" value="WOG86776.1"/>
    <property type="molecule type" value="Genomic_DNA"/>
</dbReference>
<dbReference type="PANTHER" id="PTHR10492">
    <property type="match status" value="1"/>
</dbReference>
<comment type="cofactor">
    <cofactor evidence="1">
        <name>Mg(2+)</name>
        <dbReference type="ChEBI" id="CHEBI:18420"/>
    </cofactor>
</comment>
<reference evidence="6" key="1">
    <citation type="journal article" date="2016" name="Nat. Genet.">
        <title>A high-quality carrot genome assembly provides new insights into carotenoid accumulation and asterid genome evolution.</title>
        <authorList>
            <person name="Iorizzo M."/>
            <person name="Ellison S."/>
            <person name="Senalik D."/>
            <person name="Zeng P."/>
            <person name="Satapoomin P."/>
            <person name="Huang J."/>
            <person name="Bowman M."/>
            <person name="Iovene M."/>
            <person name="Sanseverino W."/>
            <person name="Cavagnaro P."/>
            <person name="Yildiz M."/>
            <person name="Macko-Podgorni A."/>
            <person name="Moranska E."/>
            <person name="Grzebelus E."/>
            <person name="Grzebelus D."/>
            <person name="Ashrafi H."/>
            <person name="Zheng Z."/>
            <person name="Cheng S."/>
            <person name="Spooner D."/>
            <person name="Van Deynze A."/>
            <person name="Simon P."/>
        </authorList>
    </citation>
    <scope>NUCLEOTIDE SEQUENCE</scope>
    <source>
        <tissue evidence="6">Leaf</tissue>
    </source>
</reference>
<dbReference type="Pfam" id="PF14214">
    <property type="entry name" value="Helitron_like_N"/>
    <property type="match status" value="1"/>
</dbReference>
<keyword evidence="1" id="KW-0227">DNA damage</keyword>